<dbReference type="OrthoDB" id="3087368at2759"/>
<reference evidence="3" key="2">
    <citation type="submission" date="2015-01" db="EMBL/GenBank/DDBJ databases">
        <title>Evolutionary Origins and Diversification of the Mycorrhizal Mutualists.</title>
        <authorList>
            <consortium name="DOE Joint Genome Institute"/>
            <consortium name="Mycorrhizal Genomics Consortium"/>
            <person name="Kohler A."/>
            <person name="Kuo A."/>
            <person name="Nagy L.G."/>
            <person name="Floudas D."/>
            <person name="Copeland A."/>
            <person name="Barry K.W."/>
            <person name="Cichocki N."/>
            <person name="Veneault-Fourrey C."/>
            <person name="LaButti K."/>
            <person name="Lindquist E.A."/>
            <person name="Lipzen A."/>
            <person name="Lundell T."/>
            <person name="Morin E."/>
            <person name="Murat C."/>
            <person name="Riley R."/>
            <person name="Ohm R."/>
            <person name="Sun H."/>
            <person name="Tunlid A."/>
            <person name="Henrissat B."/>
            <person name="Grigoriev I.V."/>
            <person name="Hibbett D.S."/>
            <person name="Martin F."/>
        </authorList>
    </citation>
    <scope>NUCLEOTIDE SEQUENCE [LARGE SCALE GENOMIC DNA]</scope>
    <source>
        <strain evidence="3">LaAM-08-1</strain>
    </source>
</reference>
<protein>
    <submittedName>
        <fullName evidence="2">Uncharacterized protein</fullName>
    </submittedName>
</protein>
<feature type="non-terminal residue" evidence="2">
    <location>
        <position position="1"/>
    </location>
</feature>
<evidence type="ECO:0000313" key="2">
    <source>
        <dbReference type="EMBL" id="KIJ89565.1"/>
    </source>
</evidence>
<keyword evidence="3" id="KW-1185">Reference proteome</keyword>
<keyword evidence="1" id="KW-1133">Transmembrane helix</keyword>
<dbReference type="HOGENOM" id="CLU_205464_0_0_1"/>
<proteinExistence type="predicted"/>
<name>A0A0C9WKM2_9AGAR</name>
<accession>A0A0C9WKM2</accession>
<dbReference type="EMBL" id="KN839610">
    <property type="protein sequence ID" value="KIJ89565.1"/>
    <property type="molecule type" value="Genomic_DNA"/>
</dbReference>
<gene>
    <name evidence="2" type="ORF">K443DRAFT_117807</name>
</gene>
<dbReference type="Proteomes" id="UP000054477">
    <property type="component" value="Unassembled WGS sequence"/>
</dbReference>
<keyword evidence="1" id="KW-0472">Membrane</keyword>
<reference evidence="2 3" key="1">
    <citation type="submission" date="2014-04" db="EMBL/GenBank/DDBJ databases">
        <authorList>
            <consortium name="DOE Joint Genome Institute"/>
            <person name="Kuo A."/>
            <person name="Kohler A."/>
            <person name="Nagy L.G."/>
            <person name="Floudas D."/>
            <person name="Copeland A."/>
            <person name="Barry K.W."/>
            <person name="Cichocki N."/>
            <person name="Veneault-Fourrey C."/>
            <person name="LaButti K."/>
            <person name="Lindquist E.A."/>
            <person name="Lipzen A."/>
            <person name="Lundell T."/>
            <person name="Morin E."/>
            <person name="Murat C."/>
            <person name="Sun H."/>
            <person name="Tunlid A."/>
            <person name="Henrissat B."/>
            <person name="Grigoriev I.V."/>
            <person name="Hibbett D.S."/>
            <person name="Martin F."/>
            <person name="Nordberg H.P."/>
            <person name="Cantor M.N."/>
            <person name="Hua S.X."/>
        </authorList>
    </citation>
    <scope>NUCLEOTIDE SEQUENCE [LARGE SCALE GENOMIC DNA]</scope>
    <source>
        <strain evidence="2 3">LaAM-08-1</strain>
    </source>
</reference>
<evidence type="ECO:0000313" key="3">
    <source>
        <dbReference type="Proteomes" id="UP000054477"/>
    </source>
</evidence>
<sequence>KPKFTQRLQNLVSDYLFVFTYIYSHFGIILQIRSAYCKKNRVIWTRIGRAM</sequence>
<feature type="transmembrane region" description="Helical" evidence="1">
    <location>
        <begin position="15"/>
        <end position="36"/>
    </location>
</feature>
<organism evidence="2 3">
    <name type="scientific">Laccaria amethystina LaAM-08-1</name>
    <dbReference type="NCBI Taxonomy" id="1095629"/>
    <lineage>
        <taxon>Eukaryota</taxon>
        <taxon>Fungi</taxon>
        <taxon>Dikarya</taxon>
        <taxon>Basidiomycota</taxon>
        <taxon>Agaricomycotina</taxon>
        <taxon>Agaricomycetes</taxon>
        <taxon>Agaricomycetidae</taxon>
        <taxon>Agaricales</taxon>
        <taxon>Agaricineae</taxon>
        <taxon>Hydnangiaceae</taxon>
        <taxon>Laccaria</taxon>
    </lineage>
</organism>
<keyword evidence="1" id="KW-0812">Transmembrane</keyword>
<evidence type="ECO:0000256" key="1">
    <source>
        <dbReference type="SAM" id="Phobius"/>
    </source>
</evidence>
<dbReference type="AlphaFoldDB" id="A0A0C9WKM2"/>